<dbReference type="SUPFAM" id="SSF143100">
    <property type="entry name" value="TTHA1013/TTHA0281-like"/>
    <property type="match status" value="1"/>
</dbReference>
<comment type="caution">
    <text evidence="1">The sequence shown here is derived from an EMBL/GenBank/DDBJ whole genome shotgun (WGS) entry which is preliminary data.</text>
</comment>
<protein>
    <recommendedName>
        <fullName evidence="2">HicB-like antitoxin of toxin-antitoxin system domain-containing protein</fullName>
    </recommendedName>
</protein>
<evidence type="ECO:0000313" key="1">
    <source>
        <dbReference type="EMBL" id="GAI50975.1"/>
    </source>
</evidence>
<feature type="non-terminal residue" evidence="1">
    <location>
        <position position="1"/>
    </location>
</feature>
<dbReference type="EMBL" id="BARV01041462">
    <property type="protein sequence ID" value="GAI50975.1"/>
    <property type="molecule type" value="Genomic_DNA"/>
</dbReference>
<sequence>NLYLKSLSCYTIDSMTRYRLPIEIQLLEEGYYLATSPALPGFLVQAETVEEVLRLAPGVAQSLIEAMREKGVPLPQTLQSIEPPFHAELLVPV</sequence>
<name>X1QJ10_9ZZZZ</name>
<reference evidence="1" key="1">
    <citation type="journal article" date="2014" name="Front. Microbiol.">
        <title>High frequency of phylogenetically diverse reductive dehalogenase-homologous genes in deep subseafloor sedimentary metagenomes.</title>
        <authorList>
            <person name="Kawai M."/>
            <person name="Futagami T."/>
            <person name="Toyoda A."/>
            <person name="Takaki Y."/>
            <person name="Nishi S."/>
            <person name="Hori S."/>
            <person name="Arai W."/>
            <person name="Tsubouchi T."/>
            <person name="Morono Y."/>
            <person name="Uchiyama I."/>
            <person name="Ito T."/>
            <person name="Fujiyama A."/>
            <person name="Inagaki F."/>
            <person name="Takami H."/>
        </authorList>
    </citation>
    <scope>NUCLEOTIDE SEQUENCE</scope>
    <source>
        <strain evidence="1">Expedition CK06-06</strain>
    </source>
</reference>
<gene>
    <name evidence="1" type="ORF">S06H3_62752</name>
</gene>
<evidence type="ECO:0008006" key="2">
    <source>
        <dbReference type="Google" id="ProtNLM"/>
    </source>
</evidence>
<dbReference type="AlphaFoldDB" id="X1QJ10"/>
<accession>X1QJ10</accession>
<dbReference type="InterPro" id="IPR035069">
    <property type="entry name" value="TTHA1013/TTHA0281-like"/>
</dbReference>
<organism evidence="1">
    <name type="scientific">marine sediment metagenome</name>
    <dbReference type="NCBI Taxonomy" id="412755"/>
    <lineage>
        <taxon>unclassified sequences</taxon>
        <taxon>metagenomes</taxon>
        <taxon>ecological metagenomes</taxon>
    </lineage>
</organism>
<proteinExistence type="predicted"/>
<dbReference type="Gene3D" id="3.30.160.250">
    <property type="match status" value="1"/>
</dbReference>